<dbReference type="EMBL" id="CP064936">
    <property type="protein sequence ID" value="QPZ99904.1"/>
    <property type="molecule type" value="Genomic_DNA"/>
</dbReference>
<feature type="chain" id="PRO_5032393235" description="Lipoprotein" evidence="1">
    <location>
        <begin position="28"/>
        <end position="250"/>
    </location>
</feature>
<keyword evidence="3" id="KW-1185">Reference proteome</keyword>
<dbReference type="KEGG" id="tper:IWA51_06330"/>
<dbReference type="Pfam" id="PF20380">
    <property type="entry name" value="DUF6675"/>
    <property type="match status" value="1"/>
</dbReference>
<gene>
    <name evidence="2" type="ORF">IWA51_06330</name>
</gene>
<organism evidence="2 3">
    <name type="scientific">Treponema peruense</name>
    <dbReference type="NCBI Taxonomy" id="2787628"/>
    <lineage>
        <taxon>Bacteria</taxon>
        <taxon>Pseudomonadati</taxon>
        <taxon>Spirochaetota</taxon>
        <taxon>Spirochaetia</taxon>
        <taxon>Spirochaetales</taxon>
        <taxon>Treponemataceae</taxon>
        <taxon>Treponema</taxon>
    </lineage>
</organism>
<reference evidence="2 3" key="1">
    <citation type="submission" date="2020-11" db="EMBL/GenBank/DDBJ databases">
        <title>Treponema Peruensis nv. sp., first commensal Treponema isolated from human feces.</title>
        <authorList>
            <person name="Belkhou C."/>
            <person name="Raes J."/>
        </authorList>
    </citation>
    <scope>NUCLEOTIDE SEQUENCE [LARGE SCALE GENOMIC DNA]</scope>
    <source>
        <strain evidence="2 3">RCC2812</strain>
    </source>
</reference>
<protein>
    <recommendedName>
        <fullName evidence="4">Lipoprotein</fullName>
    </recommendedName>
</protein>
<evidence type="ECO:0000313" key="2">
    <source>
        <dbReference type="EMBL" id="QPZ99904.1"/>
    </source>
</evidence>
<dbReference type="InterPro" id="IPR046745">
    <property type="entry name" value="DUF6675"/>
</dbReference>
<accession>A0A7T3V4K1</accession>
<sequence>MNINHKFFRMISIFFCTVAFAISPACAGSVFNENLTAEDVKNLENGGTVIKNLSSIKKLCAEGGNPVLDSVLETARELKPAYIAEIIKFYPVEGNEDFPQQLESLLVDVPSYAGIPYYSERAEKWYDLYSEAKILSAQKIEGGQKIRADLVMEPFDLIETEIILKNNPESLYYESTNLSKLRYYDKFDCVSPRKMKSLICVFKDGDRWVLYGIGAVKAPSIFFLRERIEVSFMNRIKTFCLYFFDKIQTE</sequence>
<evidence type="ECO:0000313" key="3">
    <source>
        <dbReference type="Proteomes" id="UP000595224"/>
    </source>
</evidence>
<keyword evidence="1" id="KW-0732">Signal</keyword>
<proteinExistence type="predicted"/>
<evidence type="ECO:0000256" key="1">
    <source>
        <dbReference type="SAM" id="SignalP"/>
    </source>
</evidence>
<dbReference type="AlphaFoldDB" id="A0A7T3V4K1"/>
<feature type="signal peptide" evidence="1">
    <location>
        <begin position="1"/>
        <end position="27"/>
    </location>
</feature>
<name>A0A7T3V4K1_9SPIR</name>
<evidence type="ECO:0008006" key="4">
    <source>
        <dbReference type="Google" id="ProtNLM"/>
    </source>
</evidence>
<dbReference type="Proteomes" id="UP000595224">
    <property type="component" value="Chromosome"/>
</dbReference>
<dbReference type="RefSeq" id="WP_198441822.1">
    <property type="nucleotide sequence ID" value="NZ_CBCSHE010000003.1"/>
</dbReference>